<proteinExistence type="predicted"/>
<name>A0A921K6G2_9MICC</name>
<accession>A0A921K6G2</accession>
<comment type="caution">
    <text evidence="2">The sequence shown here is derived from an EMBL/GenBank/DDBJ whole genome shotgun (WGS) entry which is preliminary data.</text>
</comment>
<evidence type="ECO:0000256" key="1">
    <source>
        <dbReference type="SAM" id="MobiDB-lite"/>
    </source>
</evidence>
<feature type="compositionally biased region" description="Polar residues" evidence="1">
    <location>
        <begin position="60"/>
        <end position="75"/>
    </location>
</feature>
<organism evidence="2 3">
    <name type="scientific">Enteractinococcus helveticum</name>
    <dbReference type="NCBI Taxonomy" id="1837282"/>
    <lineage>
        <taxon>Bacteria</taxon>
        <taxon>Bacillati</taxon>
        <taxon>Actinomycetota</taxon>
        <taxon>Actinomycetes</taxon>
        <taxon>Micrococcales</taxon>
        <taxon>Micrococcaceae</taxon>
    </lineage>
</organism>
<evidence type="ECO:0000313" key="2">
    <source>
        <dbReference type="EMBL" id="HJF13463.1"/>
    </source>
</evidence>
<dbReference type="RefSeq" id="WP_303901784.1">
    <property type="nucleotide sequence ID" value="NZ_DYXC01000025.1"/>
</dbReference>
<reference evidence="2" key="1">
    <citation type="journal article" date="2021" name="PeerJ">
        <title>Extensive microbial diversity within the chicken gut microbiome revealed by metagenomics and culture.</title>
        <authorList>
            <person name="Gilroy R."/>
            <person name="Ravi A."/>
            <person name="Getino M."/>
            <person name="Pursley I."/>
            <person name="Horton D.L."/>
            <person name="Alikhan N.F."/>
            <person name="Baker D."/>
            <person name="Gharbi K."/>
            <person name="Hall N."/>
            <person name="Watson M."/>
            <person name="Adriaenssens E.M."/>
            <person name="Foster-Nyarko E."/>
            <person name="Jarju S."/>
            <person name="Secka A."/>
            <person name="Antonio M."/>
            <person name="Oren A."/>
            <person name="Chaudhuri R.R."/>
            <person name="La Ragione R."/>
            <person name="Hildebrand F."/>
            <person name="Pallen M.J."/>
        </authorList>
    </citation>
    <scope>NUCLEOTIDE SEQUENCE</scope>
    <source>
        <strain evidence="2">ChiHjej13B12-14962</strain>
    </source>
</reference>
<protein>
    <submittedName>
        <fullName evidence="2">Uncharacterized protein</fullName>
    </submittedName>
</protein>
<evidence type="ECO:0000313" key="3">
    <source>
        <dbReference type="Proteomes" id="UP000703315"/>
    </source>
</evidence>
<feature type="region of interest" description="Disordered" evidence="1">
    <location>
        <begin position="46"/>
        <end position="75"/>
    </location>
</feature>
<dbReference type="EMBL" id="DYXC01000025">
    <property type="protein sequence ID" value="HJF13463.1"/>
    <property type="molecule type" value="Genomic_DNA"/>
</dbReference>
<dbReference type="AlphaFoldDB" id="A0A921K6G2"/>
<reference evidence="2" key="2">
    <citation type="submission" date="2021-09" db="EMBL/GenBank/DDBJ databases">
        <authorList>
            <person name="Gilroy R."/>
        </authorList>
    </citation>
    <scope>NUCLEOTIDE SEQUENCE</scope>
    <source>
        <strain evidence="2">ChiHjej13B12-14962</strain>
    </source>
</reference>
<sequence length="75" mass="8077">MVNFAGTLFSVTRAMANRIIIADWNPDRIIFATTVGEIIAEYAWPQPAPNTKASPPPATDSKTSLSNTTVVLPMS</sequence>
<gene>
    <name evidence="2" type="ORF">K8V32_01495</name>
</gene>
<dbReference type="Proteomes" id="UP000703315">
    <property type="component" value="Unassembled WGS sequence"/>
</dbReference>